<keyword evidence="5" id="KW-0479">Metal-binding</keyword>
<dbReference type="Gene3D" id="1.10.3820.10">
    <property type="entry name" value="Di-heme elbow motif domain"/>
    <property type="match status" value="1"/>
</dbReference>
<evidence type="ECO:0000256" key="9">
    <source>
        <dbReference type="SAM" id="MobiDB-lite"/>
    </source>
</evidence>
<keyword evidence="14" id="KW-1185">Reference proteome</keyword>
<evidence type="ECO:0000256" key="4">
    <source>
        <dbReference type="ARBA" id="ARBA00022617"/>
    </source>
</evidence>
<dbReference type="RefSeq" id="WP_132874111.1">
    <property type="nucleotide sequence ID" value="NZ_JAJUHT010000022.1"/>
</dbReference>
<comment type="cofactor">
    <cofactor evidence="1">
        <name>heme c</name>
        <dbReference type="ChEBI" id="CHEBI:61717"/>
    </cofactor>
</comment>
<evidence type="ECO:0000256" key="3">
    <source>
        <dbReference type="ARBA" id="ARBA00022448"/>
    </source>
</evidence>
<evidence type="ECO:0000313" key="14">
    <source>
        <dbReference type="Proteomes" id="UP000294614"/>
    </source>
</evidence>
<dbReference type="GO" id="GO:0016491">
    <property type="term" value="F:oxidoreductase activity"/>
    <property type="evidence" value="ECO:0007669"/>
    <property type="project" value="TreeGrafter"/>
</dbReference>
<evidence type="ECO:0000256" key="2">
    <source>
        <dbReference type="ARBA" id="ARBA00004196"/>
    </source>
</evidence>
<dbReference type="Pfam" id="PF03264">
    <property type="entry name" value="Cytochrom_NNT"/>
    <property type="match status" value="1"/>
</dbReference>
<dbReference type="InterPro" id="IPR029467">
    <property type="entry name" value="Cyt_c7-like"/>
</dbReference>
<dbReference type="InterPro" id="IPR051829">
    <property type="entry name" value="Multiheme_Cytochr_ET"/>
</dbReference>
<proteinExistence type="predicted"/>
<dbReference type="PANTHER" id="PTHR35038:SF6">
    <property type="entry name" value="SURFACE LOCALIZED DECAHEME CYTOCHROME C LIPOPROTEIN"/>
    <property type="match status" value="1"/>
</dbReference>
<evidence type="ECO:0000259" key="11">
    <source>
        <dbReference type="Pfam" id="PF14522"/>
    </source>
</evidence>
<evidence type="ECO:0000256" key="1">
    <source>
        <dbReference type="ARBA" id="ARBA00001926"/>
    </source>
</evidence>
<dbReference type="EMBL" id="SMGG01000005">
    <property type="protein sequence ID" value="TCK59962.1"/>
    <property type="molecule type" value="Genomic_DNA"/>
</dbReference>
<dbReference type="GO" id="GO:0046872">
    <property type="term" value="F:metal ion binding"/>
    <property type="evidence" value="ECO:0007669"/>
    <property type="project" value="UniProtKB-KW"/>
</dbReference>
<dbReference type="PANTHER" id="PTHR35038">
    <property type="entry name" value="DISSIMILATORY SULFITE REDUCTASE SIRA"/>
    <property type="match status" value="1"/>
</dbReference>
<keyword evidence="6" id="KW-0732">Signal</keyword>
<sequence>MWQKLKDFSKKDPLIFTLILAVVLVVGGFGSIQMMHATSTAEFCKTCHPKEAVEVRGEYYSFKRGIHSEAGVSCLDCHGAPGIDGYLNAHVVAGMRSLYHEIFTSEEQVIKDLTKFATDPKAAEHAASLESCVFCHSDDFNKKMRRDKVIKVLGEFRFIDDVKNPEFREKFGRPDIMTEGPIGVNPDHLKHYKAGVTCFDCHLGIGHAGVKNHKPKMETCFKCHDENRNVAKVPANDNCAQCHTMQKGNQQGTYAKTVKGDKWYMADLNCTDCHADAFTLPTPETCAGCHDASYADIMKDIQSTYKQKLAQAQAVRDKYAAQTKGMPAAKLAIYNEMKNILRVLENDGSKGVHNPEYFDLMFDKVPELATAIDTWKPEEKKAEAPVQAKAAEEPKKEAAKPAGPVNSADDMAMLEGSETINLAERHVPAPTKPAVIFDHKGHAERVACADCHSEPGVLKFEITEVKGSKNVFHDELCIKCHKERKVKASCNTCHKK</sequence>
<keyword evidence="8" id="KW-0408">Iron</keyword>
<dbReference type="AlphaFoldDB" id="A0A4R1K6V6"/>
<evidence type="ECO:0000256" key="7">
    <source>
        <dbReference type="ARBA" id="ARBA00022982"/>
    </source>
</evidence>
<keyword evidence="3" id="KW-0813">Transport</keyword>
<feature type="domain" description="Tetrahaem cytochrome" evidence="12">
    <location>
        <begin position="213"/>
        <end position="291"/>
    </location>
</feature>
<gene>
    <name evidence="13" type="ORF">C8D98_2133</name>
</gene>
<dbReference type="InterPro" id="IPR038266">
    <property type="entry name" value="NapC/NirT_cytc_sf"/>
</dbReference>
<organism evidence="13 14">
    <name type="scientific">Seleniivibrio woodruffii</name>
    <dbReference type="NCBI Taxonomy" id="1078050"/>
    <lineage>
        <taxon>Bacteria</taxon>
        <taxon>Pseudomonadati</taxon>
        <taxon>Deferribacterota</taxon>
        <taxon>Deferribacteres</taxon>
        <taxon>Deferribacterales</taxon>
        <taxon>Geovibrionaceae</taxon>
        <taxon>Seleniivibrio</taxon>
    </lineage>
</organism>
<dbReference type="SUPFAM" id="SSF48695">
    <property type="entry name" value="Multiheme cytochromes"/>
    <property type="match status" value="2"/>
</dbReference>
<evidence type="ECO:0000256" key="5">
    <source>
        <dbReference type="ARBA" id="ARBA00022723"/>
    </source>
</evidence>
<dbReference type="OrthoDB" id="9791652at2"/>
<comment type="caution">
    <text evidence="13">The sequence shown here is derived from an EMBL/GenBank/DDBJ whole genome shotgun (WGS) entry which is preliminary data.</text>
</comment>
<feature type="region of interest" description="Disordered" evidence="9">
    <location>
        <begin position="376"/>
        <end position="407"/>
    </location>
</feature>
<evidence type="ECO:0000313" key="13">
    <source>
        <dbReference type="EMBL" id="TCK59962.1"/>
    </source>
</evidence>
<dbReference type="Proteomes" id="UP000294614">
    <property type="component" value="Unassembled WGS sequence"/>
</dbReference>
<evidence type="ECO:0000256" key="8">
    <source>
        <dbReference type="ARBA" id="ARBA00023004"/>
    </source>
</evidence>
<reference evidence="13 14" key="1">
    <citation type="submission" date="2019-03" db="EMBL/GenBank/DDBJ databases">
        <title>Genomic Encyclopedia of Type Strains, Phase IV (KMG-IV): sequencing the most valuable type-strain genomes for metagenomic binning, comparative biology and taxonomic classification.</title>
        <authorList>
            <person name="Goeker M."/>
        </authorList>
    </citation>
    <scope>NUCLEOTIDE SEQUENCE [LARGE SCALE GENOMIC DNA]</scope>
    <source>
        <strain evidence="13 14">DSM 24984</strain>
    </source>
</reference>
<comment type="subcellular location">
    <subcellularLocation>
        <location evidence="2">Cell envelope</location>
    </subcellularLocation>
</comment>
<dbReference type="GO" id="GO:0030313">
    <property type="term" value="C:cell envelope"/>
    <property type="evidence" value="ECO:0007669"/>
    <property type="project" value="UniProtKB-SubCell"/>
</dbReference>
<evidence type="ECO:0000256" key="6">
    <source>
        <dbReference type="ARBA" id="ARBA00022729"/>
    </source>
</evidence>
<accession>A0A4R1K6V6</accession>
<dbReference type="Pfam" id="PF14537">
    <property type="entry name" value="Cytochrom_c3_2"/>
    <property type="match status" value="1"/>
</dbReference>
<dbReference type="InterPro" id="IPR005126">
    <property type="entry name" value="NapC/NirT_cyt_c_N"/>
</dbReference>
<dbReference type="CDD" id="cd08168">
    <property type="entry name" value="Cytochrom_C3"/>
    <property type="match status" value="1"/>
</dbReference>
<dbReference type="Gene3D" id="3.90.10.10">
    <property type="entry name" value="Cytochrome C3"/>
    <property type="match status" value="2"/>
</dbReference>
<evidence type="ECO:0000259" key="12">
    <source>
        <dbReference type="Pfam" id="PF14537"/>
    </source>
</evidence>
<dbReference type="InterPro" id="IPR012286">
    <property type="entry name" value="Tetrahaem_cytochrome"/>
</dbReference>
<dbReference type="InterPro" id="IPR036280">
    <property type="entry name" value="Multihaem_cyt_sf"/>
</dbReference>
<keyword evidence="4" id="KW-0349">Heme</keyword>
<protein>
    <submittedName>
        <fullName evidence="13">Nitrate/TMAO reductase-like tetraheme cytochrome c subunit</fullName>
    </submittedName>
</protein>
<feature type="domain" description="Cytochrome c7-like" evidence="11">
    <location>
        <begin position="435"/>
        <end position="495"/>
    </location>
</feature>
<keyword evidence="7" id="KW-0249">Electron transport</keyword>
<feature type="compositionally biased region" description="Basic and acidic residues" evidence="9">
    <location>
        <begin position="390"/>
        <end position="399"/>
    </location>
</feature>
<evidence type="ECO:0000259" key="10">
    <source>
        <dbReference type="Pfam" id="PF03264"/>
    </source>
</evidence>
<name>A0A4R1K6V6_9BACT</name>
<feature type="domain" description="NapC/NirT cytochrome c N-terminal" evidence="10">
    <location>
        <begin position="14"/>
        <end position="143"/>
    </location>
</feature>
<dbReference type="Pfam" id="PF14522">
    <property type="entry name" value="Cytochrome_C7"/>
    <property type="match status" value="1"/>
</dbReference>